<dbReference type="Pfam" id="PF01652">
    <property type="entry name" value="IF4E"/>
    <property type="match status" value="1"/>
</dbReference>
<dbReference type="InterPro" id="IPR023398">
    <property type="entry name" value="TIF_eIF4e-like"/>
</dbReference>
<dbReference type="SUPFAM" id="SSF55418">
    <property type="entry name" value="eIF4e-like"/>
    <property type="match status" value="1"/>
</dbReference>
<keyword evidence="3" id="KW-0648">Protein biosynthesis</keyword>
<dbReference type="InterPro" id="IPR001040">
    <property type="entry name" value="TIF_eIF_4E"/>
</dbReference>
<dbReference type="AlphaFoldDB" id="A0A6C0FDM1"/>
<evidence type="ECO:0008006" key="5">
    <source>
        <dbReference type="Google" id="ProtNLM"/>
    </source>
</evidence>
<keyword evidence="1" id="KW-0396">Initiation factor</keyword>
<dbReference type="GO" id="GO:0000340">
    <property type="term" value="F:RNA 7-methylguanosine cap binding"/>
    <property type="evidence" value="ECO:0007669"/>
    <property type="project" value="TreeGrafter"/>
</dbReference>
<reference evidence="4" key="1">
    <citation type="journal article" date="2020" name="Nature">
        <title>Giant virus diversity and host interactions through global metagenomics.</title>
        <authorList>
            <person name="Schulz F."/>
            <person name="Roux S."/>
            <person name="Paez-Espino D."/>
            <person name="Jungbluth S."/>
            <person name="Walsh D.A."/>
            <person name="Denef V.J."/>
            <person name="McMahon K.D."/>
            <person name="Konstantinidis K.T."/>
            <person name="Eloe-Fadrosh E.A."/>
            <person name="Kyrpides N.C."/>
            <person name="Woyke T."/>
        </authorList>
    </citation>
    <scope>NUCLEOTIDE SEQUENCE</scope>
    <source>
        <strain evidence="4">GVMAG-S-ERX556106-38</strain>
    </source>
</reference>
<organism evidence="4">
    <name type="scientific">viral metagenome</name>
    <dbReference type="NCBI Taxonomy" id="1070528"/>
    <lineage>
        <taxon>unclassified sequences</taxon>
        <taxon>metagenomes</taxon>
        <taxon>organismal metagenomes</taxon>
    </lineage>
</organism>
<evidence type="ECO:0000313" key="4">
    <source>
        <dbReference type="EMBL" id="QHT38723.1"/>
    </source>
</evidence>
<evidence type="ECO:0000256" key="3">
    <source>
        <dbReference type="ARBA" id="ARBA00022917"/>
    </source>
</evidence>
<dbReference type="PANTHER" id="PTHR11960">
    <property type="entry name" value="EUKARYOTIC TRANSLATION INITIATION FACTOR 4E RELATED"/>
    <property type="match status" value="1"/>
</dbReference>
<evidence type="ECO:0000256" key="1">
    <source>
        <dbReference type="ARBA" id="ARBA00022540"/>
    </source>
</evidence>
<sequence length="194" mass="22298">MEKQLEYPEETVFTTDALSLPSSDMESNVNDTLHHKLNNEWTLWAHLPHDTDWTTQSYKNVFTMTTVEETIALSESLPEVLVINCMLFIMKKGIIPVWEDPANRQGGCFSYKIANKSVYSIWKELTYLLVGESLSTNKDFVKQITGITISPKKSFCIIKIWMSNCEFQNPELVTNEIKGLTTMGCLFKKHTPEY</sequence>
<proteinExistence type="predicted"/>
<dbReference type="EMBL" id="MN738833">
    <property type="protein sequence ID" value="QHT38723.1"/>
    <property type="molecule type" value="Genomic_DNA"/>
</dbReference>
<dbReference type="GO" id="GO:0016281">
    <property type="term" value="C:eukaryotic translation initiation factor 4F complex"/>
    <property type="evidence" value="ECO:0007669"/>
    <property type="project" value="TreeGrafter"/>
</dbReference>
<name>A0A6C0FDM1_9ZZZZ</name>
<dbReference type="GO" id="GO:0003743">
    <property type="term" value="F:translation initiation factor activity"/>
    <property type="evidence" value="ECO:0007669"/>
    <property type="project" value="UniProtKB-KW"/>
</dbReference>
<dbReference type="PANTHER" id="PTHR11960:SF8">
    <property type="entry name" value="EUKARYOTIC TRANSLATION INITIATION FACTOR 4E1-RELATED"/>
    <property type="match status" value="1"/>
</dbReference>
<accession>A0A6C0FDM1</accession>
<evidence type="ECO:0000256" key="2">
    <source>
        <dbReference type="ARBA" id="ARBA00022884"/>
    </source>
</evidence>
<dbReference type="Gene3D" id="3.30.760.10">
    <property type="entry name" value="RNA Cap, Translation Initiation Factor Eif4e"/>
    <property type="match status" value="1"/>
</dbReference>
<keyword evidence="2" id="KW-0694">RNA-binding</keyword>
<protein>
    <recommendedName>
        <fullName evidence="5">Eukaryotic translation initiation factor 4E</fullName>
    </recommendedName>
</protein>